<dbReference type="InterPro" id="IPR023457">
    <property type="entry name" value="Met-tRNA_synth_2"/>
</dbReference>
<sequence>MCPLSYTISVNYFTFFYRFHGIYWPAFLLAAKLELPKCLLCHSHWTVDGEKMSKSKNNVVSPSDREQIYSTDGLRYFLLREGVAHSDGNYSDTKVIRILNSELADTLGNLLSRCCSNSLNPNQVFPKIDSEAFQTIASMDVTKKLIESVIGLPDTCQQHYSDFNFYKVVDATIATLHIANLFFETLKPWELRKNVNSLNELNVVLHITMESLRICSIILQPIIPNLTEHILNKLNIHKDERFWSFTKYHSWNNNNFETVNLSSNKPMIFKRIILEEEKKKKQKS</sequence>
<keyword evidence="5 8" id="KW-0030">Aminoacyl-tRNA synthetase</keyword>
<keyword evidence="4 8" id="KW-0648">Protein biosynthesis</keyword>
<accession>A0A8K0GD78</accession>
<keyword evidence="11" id="KW-1185">Reference proteome</keyword>
<evidence type="ECO:0000256" key="1">
    <source>
        <dbReference type="ARBA" id="ARBA00022598"/>
    </source>
</evidence>
<dbReference type="GO" id="GO:0004825">
    <property type="term" value="F:methionine-tRNA ligase activity"/>
    <property type="evidence" value="ECO:0007669"/>
    <property type="project" value="InterPro"/>
</dbReference>
<name>A0A8K0GD78_IGNLU</name>
<dbReference type="SUPFAM" id="SSF47323">
    <property type="entry name" value="Anticodon-binding domain of a subclass of class I aminoacyl-tRNA synthetases"/>
    <property type="match status" value="1"/>
</dbReference>
<evidence type="ECO:0000313" key="11">
    <source>
        <dbReference type="Proteomes" id="UP000801492"/>
    </source>
</evidence>
<dbReference type="PANTHER" id="PTHR43326:SF1">
    <property type="entry name" value="METHIONINE--TRNA LIGASE, MITOCHONDRIAL"/>
    <property type="match status" value="1"/>
</dbReference>
<comment type="similarity">
    <text evidence="8">Belongs to the class-I aminoacyl-tRNA synthetase family.</text>
</comment>
<evidence type="ECO:0000259" key="9">
    <source>
        <dbReference type="Pfam" id="PF09334"/>
    </source>
</evidence>
<reference evidence="10" key="1">
    <citation type="submission" date="2019-08" db="EMBL/GenBank/DDBJ databases">
        <title>The genome of the North American firefly Photinus pyralis.</title>
        <authorList>
            <consortium name="Photinus pyralis genome working group"/>
            <person name="Fallon T.R."/>
            <person name="Sander Lower S.E."/>
            <person name="Weng J.-K."/>
        </authorList>
    </citation>
    <scope>NUCLEOTIDE SEQUENCE</scope>
    <source>
        <strain evidence="10">TRF0915ILg1</strain>
        <tissue evidence="10">Whole body</tissue>
    </source>
</reference>
<keyword evidence="1 8" id="KW-0436">Ligase</keyword>
<dbReference type="FunFam" id="1.10.730.10:FF:000022">
    <property type="entry name" value="Methionyl-tRNA synthetase 2, mitochondrial"/>
    <property type="match status" value="1"/>
</dbReference>
<protein>
    <recommendedName>
        <fullName evidence="6">Methionine--tRNA ligase, mitochondrial</fullName>
    </recommendedName>
    <alternativeName>
        <fullName evidence="7">Mitochondrial methionyl-tRNA synthetase</fullName>
    </alternativeName>
</protein>
<feature type="domain" description="Methionyl/Leucyl tRNA synthetase" evidence="9">
    <location>
        <begin position="18"/>
        <end position="114"/>
    </location>
</feature>
<comment type="caution">
    <text evidence="10">The sequence shown here is derived from an EMBL/GenBank/DDBJ whole genome shotgun (WGS) entry which is preliminary data.</text>
</comment>
<gene>
    <name evidence="10" type="ORF">ILUMI_08640</name>
</gene>
<keyword evidence="2 8" id="KW-0547">Nucleotide-binding</keyword>
<evidence type="ECO:0000256" key="3">
    <source>
        <dbReference type="ARBA" id="ARBA00022840"/>
    </source>
</evidence>
<evidence type="ECO:0000256" key="2">
    <source>
        <dbReference type="ARBA" id="ARBA00022741"/>
    </source>
</evidence>
<proteinExistence type="inferred from homology"/>
<dbReference type="GO" id="GO:0005524">
    <property type="term" value="F:ATP binding"/>
    <property type="evidence" value="ECO:0007669"/>
    <property type="project" value="UniProtKB-KW"/>
</dbReference>
<dbReference type="InterPro" id="IPR015413">
    <property type="entry name" value="Methionyl/Leucyl_tRNA_Synth"/>
</dbReference>
<dbReference type="EMBL" id="VTPC01004083">
    <property type="protein sequence ID" value="KAF2897537.1"/>
    <property type="molecule type" value="Genomic_DNA"/>
</dbReference>
<dbReference type="GO" id="GO:0006431">
    <property type="term" value="P:methionyl-tRNA aminoacylation"/>
    <property type="evidence" value="ECO:0007669"/>
    <property type="project" value="TreeGrafter"/>
</dbReference>
<dbReference type="Proteomes" id="UP000801492">
    <property type="component" value="Unassembled WGS sequence"/>
</dbReference>
<dbReference type="OrthoDB" id="24670at2759"/>
<evidence type="ECO:0000256" key="7">
    <source>
        <dbReference type="ARBA" id="ARBA00030331"/>
    </source>
</evidence>
<dbReference type="AlphaFoldDB" id="A0A8K0GD78"/>
<organism evidence="10 11">
    <name type="scientific">Ignelater luminosus</name>
    <name type="common">Cucubano</name>
    <name type="synonym">Pyrophorus luminosus</name>
    <dbReference type="NCBI Taxonomy" id="2038154"/>
    <lineage>
        <taxon>Eukaryota</taxon>
        <taxon>Metazoa</taxon>
        <taxon>Ecdysozoa</taxon>
        <taxon>Arthropoda</taxon>
        <taxon>Hexapoda</taxon>
        <taxon>Insecta</taxon>
        <taxon>Pterygota</taxon>
        <taxon>Neoptera</taxon>
        <taxon>Endopterygota</taxon>
        <taxon>Coleoptera</taxon>
        <taxon>Polyphaga</taxon>
        <taxon>Elateriformia</taxon>
        <taxon>Elateroidea</taxon>
        <taxon>Elateridae</taxon>
        <taxon>Agrypninae</taxon>
        <taxon>Pyrophorini</taxon>
        <taxon>Ignelater</taxon>
    </lineage>
</organism>
<dbReference type="Gene3D" id="3.40.50.620">
    <property type="entry name" value="HUPs"/>
    <property type="match status" value="1"/>
</dbReference>
<dbReference type="Pfam" id="PF09334">
    <property type="entry name" value="tRNA-synt_1g"/>
    <property type="match status" value="1"/>
</dbReference>
<dbReference type="InterPro" id="IPR009080">
    <property type="entry name" value="tRNAsynth_Ia_anticodon-bd"/>
</dbReference>
<evidence type="ECO:0000313" key="10">
    <source>
        <dbReference type="EMBL" id="KAF2897537.1"/>
    </source>
</evidence>
<dbReference type="SUPFAM" id="SSF52374">
    <property type="entry name" value="Nucleotidylyl transferase"/>
    <property type="match status" value="1"/>
</dbReference>
<evidence type="ECO:0000256" key="6">
    <source>
        <dbReference type="ARBA" id="ARBA00026124"/>
    </source>
</evidence>
<dbReference type="Gene3D" id="1.10.730.10">
    <property type="entry name" value="Isoleucyl-tRNA Synthetase, Domain 1"/>
    <property type="match status" value="1"/>
</dbReference>
<dbReference type="PANTHER" id="PTHR43326">
    <property type="entry name" value="METHIONYL-TRNA SYNTHETASE"/>
    <property type="match status" value="1"/>
</dbReference>
<evidence type="ECO:0000256" key="5">
    <source>
        <dbReference type="ARBA" id="ARBA00023146"/>
    </source>
</evidence>
<evidence type="ECO:0000256" key="4">
    <source>
        <dbReference type="ARBA" id="ARBA00022917"/>
    </source>
</evidence>
<dbReference type="InterPro" id="IPR014729">
    <property type="entry name" value="Rossmann-like_a/b/a_fold"/>
</dbReference>
<keyword evidence="3 8" id="KW-0067">ATP-binding</keyword>
<evidence type="ECO:0000256" key="8">
    <source>
        <dbReference type="RuleBase" id="RU363039"/>
    </source>
</evidence>